<dbReference type="PANTHER" id="PTHR41287:SF1">
    <property type="entry name" value="PROTEIN YMFN"/>
    <property type="match status" value="1"/>
</dbReference>
<dbReference type="Gene3D" id="3.40.50.300">
    <property type="entry name" value="P-loop containing nucleotide triphosphate hydrolases"/>
    <property type="match status" value="1"/>
</dbReference>
<dbReference type="InterPro" id="IPR027417">
    <property type="entry name" value="P-loop_NTPase"/>
</dbReference>
<dbReference type="InterPro" id="IPR005021">
    <property type="entry name" value="Terminase_largesu-like"/>
</dbReference>
<gene>
    <name evidence="1" type="ORF">UFOVP1649_16</name>
</gene>
<name>A0A6J5T5E3_9CAUD</name>
<reference evidence="1" key="1">
    <citation type="submission" date="2020-05" db="EMBL/GenBank/DDBJ databases">
        <authorList>
            <person name="Chiriac C."/>
            <person name="Salcher M."/>
            <person name="Ghai R."/>
            <person name="Kavagutti S V."/>
        </authorList>
    </citation>
    <scope>NUCLEOTIDE SEQUENCE</scope>
</reference>
<protein>
    <submittedName>
        <fullName evidence="1">COG4626 Phage terminase-like protein, large subunit</fullName>
    </submittedName>
</protein>
<proteinExistence type="predicted"/>
<dbReference type="Gene3D" id="3.30.420.240">
    <property type="match status" value="1"/>
</dbReference>
<sequence length="478" mass="52384">MSVELSVVGDIKLMGHVTARVHTPLLSGASKVDDVIELANMLGQPLLPWQEWVLRDMLTVDDSGKWRRKLSGLLIARQQGKTHLARMLIIAHLVKWDSQNVLAMSHNRKMALDTFSSVVNSIDTHPQLRKLIKHVRIANGKECLTMKDGSKYEVVASNSGGSRGKTADFLYIDELREIDEGGWAAATYTTSARPNSMTLTTSNAGDAGSTVLNDLRTRALTSTSPAMGWYEWSANPTLHITDRLGWQQANPSMGILMDESVLEQHLLSDRIETFKTEALCLWVDALESPWQEGSFAACQDTDLVLKPGRTTWLAVDIAPHRRTAVLVVGQTLEDGKIGIGLLKLWRADHSVDDLTIASETADAARKYRAQLVAFDRYSSSAIAAKLAASGIMVQDVSGAAFAQACDETLNAMTHGRIRHAGQQELIDHVMSCATKPTSDGGWRIVRRKSMGDVSAAIGMAMVIHFATKPHQVARILEI</sequence>
<dbReference type="PANTHER" id="PTHR41287">
    <property type="match status" value="1"/>
</dbReference>
<evidence type="ECO:0000313" key="1">
    <source>
        <dbReference type="EMBL" id="CAB4222064.1"/>
    </source>
</evidence>
<dbReference type="EMBL" id="LR797519">
    <property type="protein sequence ID" value="CAB4222064.1"/>
    <property type="molecule type" value="Genomic_DNA"/>
</dbReference>
<organism evidence="1">
    <name type="scientific">uncultured Caudovirales phage</name>
    <dbReference type="NCBI Taxonomy" id="2100421"/>
    <lineage>
        <taxon>Viruses</taxon>
        <taxon>Duplodnaviria</taxon>
        <taxon>Heunggongvirae</taxon>
        <taxon>Uroviricota</taxon>
        <taxon>Caudoviricetes</taxon>
        <taxon>Peduoviridae</taxon>
        <taxon>Maltschvirus</taxon>
        <taxon>Maltschvirus maltsch</taxon>
    </lineage>
</organism>
<accession>A0A6J5T5E3</accession>